<dbReference type="InterPro" id="IPR011992">
    <property type="entry name" value="EF-hand-dom_pair"/>
</dbReference>
<reference evidence="3" key="3">
    <citation type="submission" date="2025-09" db="UniProtKB">
        <authorList>
            <consortium name="Ensembl"/>
        </authorList>
    </citation>
    <scope>IDENTIFICATION</scope>
</reference>
<evidence type="ECO:0000313" key="4">
    <source>
        <dbReference type="Proteomes" id="UP000694547"/>
    </source>
</evidence>
<protein>
    <recommendedName>
        <fullName evidence="5">EF-hand domain-containing protein</fullName>
    </recommendedName>
</protein>
<organism evidence="3 4">
    <name type="scientific">Peromyscus maniculatus bairdii</name>
    <name type="common">Prairie deer mouse</name>
    <dbReference type="NCBI Taxonomy" id="230844"/>
    <lineage>
        <taxon>Eukaryota</taxon>
        <taxon>Metazoa</taxon>
        <taxon>Chordata</taxon>
        <taxon>Craniata</taxon>
        <taxon>Vertebrata</taxon>
        <taxon>Euteleostomi</taxon>
        <taxon>Mammalia</taxon>
        <taxon>Eutheria</taxon>
        <taxon>Euarchontoglires</taxon>
        <taxon>Glires</taxon>
        <taxon>Rodentia</taxon>
        <taxon>Myomorpha</taxon>
        <taxon>Muroidea</taxon>
        <taxon>Cricetidae</taxon>
        <taxon>Neotominae</taxon>
        <taxon>Peromyscus</taxon>
    </lineage>
</organism>
<accession>A0A8C8W2L1</accession>
<sequence length="74" mass="8373">LSVLLHQETEEKADEEGLKKLMDELDENSGQQVDFQEYSVFRAAVLMVREDLFQGVPRPARSSVPLPATSLLDR</sequence>
<dbReference type="InterPro" id="IPR018247">
    <property type="entry name" value="EF_Hand_1_Ca_BS"/>
</dbReference>
<keyword evidence="2" id="KW-0106">Calcium</keyword>
<keyword evidence="1" id="KW-0479">Metal-binding</keyword>
<reference evidence="3" key="2">
    <citation type="submission" date="2025-08" db="UniProtKB">
        <authorList>
            <consortium name="Ensembl"/>
        </authorList>
    </citation>
    <scope>IDENTIFICATION</scope>
</reference>
<dbReference type="Ensembl" id="ENSPEMT00000036812.1">
    <property type="protein sequence ID" value="ENSPEMP00000032195.1"/>
    <property type="gene ID" value="ENSPEMG00000027438.1"/>
</dbReference>
<keyword evidence="4" id="KW-1185">Reference proteome</keyword>
<dbReference type="Gene3D" id="1.10.238.10">
    <property type="entry name" value="EF-hand"/>
    <property type="match status" value="1"/>
</dbReference>
<evidence type="ECO:0000313" key="3">
    <source>
        <dbReference type="Ensembl" id="ENSPEMP00000032195.1"/>
    </source>
</evidence>
<dbReference type="SUPFAM" id="SSF47473">
    <property type="entry name" value="EF-hand"/>
    <property type="match status" value="1"/>
</dbReference>
<reference evidence="3 4" key="1">
    <citation type="submission" date="2018-10" db="EMBL/GenBank/DDBJ databases">
        <title>Improved assembly of the deer mouse Peromyscus maniculatus genome.</title>
        <authorList>
            <person name="Lassance J.-M."/>
            <person name="Hoekstra H.E."/>
        </authorList>
    </citation>
    <scope>NUCLEOTIDE SEQUENCE [LARGE SCALE GENOMIC DNA]</scope>
</reference>
<dbReference type="Proteomes" id="UP000694547">
    <property type="component" value="Chromosome 6"/>
</dbReference>
<proteinExistence type="predicted"/>
<dbReference type="AlphaFoldDB" id="A0A8C8W2L1"/>
<dbReference type="PROSITE" id="PS00018">
    <property type="entry name" value="EF_HAND_1"/>
    <property type="match status" value="1"/>
</dbReference>
<dbReference type="GO" id="GO:0046872">
    <property type="term" value="F:metal ion binding"/>
    <property type="evidence" value="ECO:0007669"/>
    <property type="project" value="UniProtKB-KW"/>
</dbReference>
<evidence type="ECO:0000256" key="2">
    <source>
        <dbReference type="ARBA" id="ARBA00022837"/>
    </source>
</evidence>
<evidence type="ECO:0008006" key="5">
    <source>
        <dbReference type="Google" id="ProtNLM"/>
    </source>
</evidence>
<name>A0A8C8W2L1_PERMB</name>
<evidence type="ECO:0000256" key="1">
    <source>
        <dbReference type="ARBA" id="ARBA00022723"/>
    </source>
</evidence>